<protein>
    <recommendedName>
        <fullName evidence="2">RRM domain-containing protein</fullName>
    </recommendedName>
</protein>
<feature type="compositionally biased region" description="Polar residues" evidence="1">
    <location>
        <begin position="19"/>
        <end position="28"/>
    </location>
</feature>
<dbReference type="InterPro" id="IPR000504">
    <property type="entry name" value="RRM_dom"/>
</dbReference>
<dbReference type="STRING" id="50376.A0A517KXM6"/>
<feature type="compositionally biased region" description="Polar residues" evidence="1">
    <location>
        <begin position="107"/>
        <end position="132"/>
    </location>
</feature>
<feature type="region of interest" description="Disordered" evidence="1">
    <location>
        <begin position="1"/>
        <end position="132"/>
    </location>
</feature>
<evidence type="ECO:0000313" key="3">
    <source>
        <dbReference type="EMBL" id="QDS68136.1"/>
    </source>
</evidence>
<accession>A0A517KXM6</accession>
<dbReference type="Pfam" id="PF00076">
    <property type="entry name" value="RRM_1"/>
    <property type="match status" value="1"/>
</dbReference>
<sequence length="451" mass="48106">MAFNDNDELDLSYMDDNPNDTNGHSTMKSEPEDNVDFYDDDFDPNGNAEQSMADASVVDTNNEEPKDEITGEVKPAAENHFENADQAPQDSNGSRKRKERDDDDESPQTQTPSVSQTLQPPASTAMQQTPSFGQTATQALDIKQLPIDVTEETIREWANTVGVENDIEELKFDEHKQNGKSKGACYVRFKTPAAAQAVKNYITSLPPLQGKPAYTAYYCAQNPYHHRSGKDNYSNNGAGVGGGGYSRGGHQGRGNFGGQGYQARGNFQQRGNFNNYNRGGGYQQGFQGGRGGQQGGYGVQGAGFQPNGNFGSSFPNNGMMQQNNNFGRGNMNFRGGGRGGMVGAMGANNMARGGMNASPMGMPQMAGRGVMPMAGMQNFGMNPMMQAMMQQGGMGMGMPNAGAAGMGRGGFNPMGMMGAMQQGRGGFQQGGGGVAQGGQMGGHMQKKTRYQ</sequence>
<keyword evidence="4" id="KW-1185">Reference proteome</keyword>
<feature type="compositionally biased region" description="Acidic residues" evidence="1">
    <location>
        <begin position="32"/>
        <end position="43"/>
    </location>
</feature>
<dbReference type="OrthoDB" id="10065185at2759"/>
<reference evidence="3 4" key="1">
    <citation type="submission" date="2019-07" db="EMBL/GenBank/DDBJ databases">
        <title>Finished genome of Venturia effusa.</title>
        <authorList>
            <person name="Young C.A."/>
            <person name="Cox M.P."/>
            <person name="Ganley A.R.D."/>
            <person name="David W.J."/>
        </authorList>
    </citation>
    <scope>NUCLEOTIDE SEQUENCE [LARGE SCALE GENOMIC DNA]</scope>
    <source>
        <strain evidence="4">albino</strain>
    </source>
</reference>
<organism evidence="3 4">
    <name type="scientific">Venturia effusa</name>
    <dbReference type="NCBI Taxonomy" id="50376"/>
    <lineage>
        <taxon>Eukaryota</taxon>
        <taxon>Fungi</taxon>
        <taxon>Dikarya</taxon>
        <taxon>Ascomycota</taxon>
        <taxon>Pezizomycotina</taxon>
        <taxon>Dothideomycetes</taxon>
        <taxon>Pleosporomycetidae</taxon>
        <taxon>Venturiales</taxon>
        <taxon>Venturiaceae</taxon>
        <taxon>Venturia</taxon>
    </lineage>
</organism>
<dbReference type="EMBL" id="CP042185">
    <property type="protein sequence ID" value="QDS68136.1"/>
    <property type="molecule type" value="Genomic_DNA"/>
</dbReference>
<dbReference type="SUPFAM" id="SSF54928">
    <property type="entry name" value="RNA-binding domain, RBD"/>
    <property type="match status" value="1"/>
</dbReference>
<feature type="domain" description="RRM" evidence="2">
    <location>
        <begin position="139"/>
        <end position="216"/>
    </location>
</feature>
<feature type="compositionally biased region" description="Acidic residues" evidence="1">
    <location>
        <begin position="1"/>
        <end position="10"/>
    </location>
</feature>
<dbReference type="SMART" id="SM00360">
    <property type="entry name" value="RRM"/>
    <property type="match status" value="1"/>
</dbReference>
<dbReference type="GO" id="GO:0003723">
    <property type="term" value="F:RNA binding"/>
    <property type="evidence" value="ECO:0007669"/>
    <property type="project" value="InterPro"/>
</dbReference>
<dbReference type="InterPro" id="IPR012677">
    <property type="entry name" value="Nucleotide-bd_a/b_plait_sf"/>
</dbReference>
<proteinExistence type="predicted"/>
<name>A0A517KXM6_9PEZI</name>
<feature type="compositionally biased region" description="Gly residues" evidence="1">
    <location>
        <begin position="430"/>
        <end position="441"/>
    </location>
</feature>
<evidence type="ECO:0000313" key="4">
    <source>
        <dbReference type="Proteomes" id="UP000316270"/>
    </source>
</evidence>
<dbReference type="AlphaFoldDB" id="A0A517KXM6"/>
<evidence type="ECO:0000259" key="2">
    <source>
        <dbReference type="SMART" id="SM00360"/>
    </source>
</evidence>
<gene>
    <name evidence="3" type="ORF">FKW77_010280</name>
</gene>
<feature type="region of interest" description="Disordered" evidence="1">
    <location>
        <begin position="430"/>
        <end position="451"/>
    </location>
</feature>
<dbReference type="InterPro" id="IPR035979">
    <property type="entry name" value="RBD_domain_sf"/>
</dbReference>
<dbReference type="Proteomes" id="UP000316270">
    <property type="component" value="Chromosome 1"/>
</dbReference>
<feature type="compositionally biased region" description="Basic and acidic residues" evidence="1">
    <location>
        <begin position="63"/>
        <end position="83"/>
    </location>
</feature>
<dbReference type="Gene3D" id="3.30.70.330">
    <property type="match status" value="1"/>
</dbReference>
<evidence type="ECO:0000256" key="1">
    <source>
        <dbReference type="SAM" id="MobiDB-lite"/>
    </source>
</evidence>